<dbReference type="InterPro" id="IPR036116">
    <property type="entry name" value="FN3_sf"/>
</dbReference>
<evidence type="ECO:0000313" key="17">
    <source>
        <dbReference type="Proteomes" id="UP001148018"/>
    </source>
</evidence>
<dbReference type="EMBL" id="JANIIK010000039">
    <property type="protein sequence ID" value="KAJ3609314.1"/>
    <property type="molecule type" value="Genomic_DNA"/>
</dbReference>
<evidence type="ECO:0000259" key="13">
    <source>
        <dbReference type="PROSITE" id="PS50055"/>
    </source>
</evidence>
<feature type="region of interest" description="Disordered" evidence="11">
    <location>
        <begin position="882"/>
        <end position="922"/>
    </location>
</feature>
<dbReference type="PRINTS" id="PR00020">
    <property type="entry name" value="MAMDOMAIN"/>
</dbReference>
<dbReference type="Pfam" id="PF00629">
    <property type="entry name" value="MAM"/>
    <property type="match status" value="1"/>
</dbReference>
<dbReference type="InterPro" id="IPR057598">
    <property type="entry name" value="Fn3_PTPRU"/>
</dbReference>
<keyword evidence="8" id="KW-1015">Disulfide bond</keyword>
<dbReference type="InterPro" id="IPR000998">
    <property type="entry name" value="MAM_dom"/>
</dbReference>
<keyword evidence="2 12" id="KW-0812">Transmembrane</keyword>
<keyword evidence="10" id="KW-0393">Immunoglobulin domain</keyword>
<keyword evidence="9" id="KW-0325">Glycoprotein</keyword>
<evidence type="ECO:0000259" key="15">
    <source>
        <dbReference type="PROSITE" id="PS50853"/>
    </source>
</evidence>
<dbReference type="Pfam" id="PF00102">
    <property type="entry name" value="Y_phosphatase"/>
    <property type="match status" value="1"/>
</dbReference>
<evidence type="ECO:0000256" key="2">
    <source>
        <dbReference type="ARBA" id="ARBA00022692"/>
    </source>
</evidence>
<evidence type="ECO:0000256" key="1">
    <source>
        <dbReference type="ARBA" id="ARBA00004479"/>
    </source>
</evidence>
<dbReference type="InterPro" id="IPR003961">
    <property type="entry name" value="FN3_dom"/>
</dbReference>
<dbReference type="InterPro" id="IPR013783">
    <property type="entry name" value="Ig-like_fold"/>
</dbReference>
<feature type="region of interest" description="Disordered" evidence="11">
    <location>
        <begin position="678"/>
        <end position="704"/>
    </location>
</feature>
<keyword evidence="7 12" id="KW-0472">Membrane</keyword>
<evidence type="ECO:0000256" key="11">
    <source>
        <dbReference type="SAM" id="MobiDB-lite"/>
    </source>
</evidence>
<evidence type="ECO:0000256" key="5">
    <source>
        <dbReference type="ARBA" id="ARBA00022912"/>
    </source>
</evidence>
<evidence type="ECO:0000256" key="4">
    <source>
        <dbReference type="ARBA" id="ARBA00022737"/>
    </source>
</evidence>
<name>A0A9Q0ELI9_9TELE</name>
<keyword evidence="3" id="KW-0732">Signal</keyword>
<evidence type="ECO:0000256" key="9">
    <source>
        <dbReference type="ARBA" id="ARBA00023180"/>
    </source>
</evidence>
<feature type="transmembrane region" description="Helical" evidence="12">
    <location>
        <begin position="805"/>
        <end position="830"/>
    </location>
</feature>
<evidence type="ECO:0000256" key="6">
    <source>
        <dbReference type="ARBA" id="ARBA00022989"/>
    </source>
</evidence>
<comment type="subcellular location">
    <subcellularLocation>
        <location evidence="1">Membrane</location>
        <topology evidence="1">Single-pass type I membrane protein</topology>
    </subcellularLocation>
</comment>
<dbReference type="CDD" id="cd06263">
    <property type="entry name" value="MAM"/>
    <property type="match status" value="1"/>
</dbReference>
<dbReference type="GO" id="GO:0004725">
    <property type="term" value="F:protein tyrosine phosphatase activity"/>
    <property type="evidence" value="ECO:0007669"/>
    <property type="project" value="InterPro"/>
</dbReference>
<evidence type="ECO:0000256" key="12">
    <source>
        <dbReference type="SAM" id="Phobius"/>
    </source>
</evidence>
<feature type="compositionally biased region" description="Basic residues" evidence="11">
    <location>
        <begin position="682"/>
        <end position="691"/>
    </location>
</feature>
<evidence type="ECO:0000256" key="8">
    <source>
        <dbReference type="ARBA" id="ARBA00023157"/>
    </source>
</evidence>
<feature type="compositionally biased region" description="Low complexity" evidence="11">
    <location>
        <begin position="891"/>
        <end position="905"/>
    </location>
</feature>
<feature type="domain" description="Tyrosine-protein phosphatase" evidence="13">
    <location>
        <begin position="964"/>
        <end position="1031"/>
    </location>
</feature>
<dbReference type="SUPFAM" id="SSF49899">
    <property type="entry name" value="Concanavalin A-like lectins/glucanases"/>
    <property type="match status" value="1"/>
</dbReference>
<dbReference type="Pfam" id="PF23144">
    <property type="entry name" value="Fn3_PTPRU"/>
    <property type="match status" value="1"/>
</dbReference>
<dbReference type="FunFam" id="2.60.40.10:FF:000048">
    <property type="entry name" value="receptor-type tyrosine-protein phosphatase U isoform X1"/>
    <property type="match status" value="1"/>
</dbReference>
<dbReference type="FunFam" id="2.60.40.10:FF:000009">
    <property type="entry name" value="receptor-type tyrosine-protein phosphatase U isoform X1"/>
    <property type="match status" value="1"/>
</dbReference>
<dbReference type="GO" id="GO:0016020">
    <property type="term" value="C:membrane"/>
    <property type="evidence" value="ECO:0007669"/>
    <property type="project" value="UniProtKB-SubCell"/>
</dbReference>
<dbReference type="InterPro" id="IPR051622">
    <property type="entry name" value="R-tyr_protein_phosphatases"/>
</dbReference>
<dbReference type="PANTHER" id="PTHR24051">
    <property type="entry name" value="SUSHI DOMAIN-CONTAINING PROTEIN 1"/>
    <property type="match status" value="1"/>
</dbReference>
<dbReference type="PROSITE" id="PS50055">
    <property type="entry name" value="TYR_PHOSPHATASE_PTP"/>
    <property type="match status" value="1"/>
</dbReference>
<evidence type="ECO:0000256" key="7">
    <source>
        <dbReference type="ARBA" id="ARBA00023136"/>
    </source>
</evidence>
<dbReference type="SUPFAM" id="SSF49265">
    <property type="entry name" value="Fibronectin type III"/>
    <property type="match status" value="2"/>
</dbReference>
<keyword evidence="5" id="KW-0378">Hydrolase</keyword>
<dbReference type="SUPFAM" id="SSF52799">
    <property type="entry name" value="(Phosphotyrosine protein) phosphatases II"/>
    <property type="match status" value="1"/>
</dbReference>
<feature type="domain" description="MAM" evidence="14">
    <location>
        <begin position="1"/>
        <end position="117"/>
    </location>
</feature>
<dbReference type="Gene3D" id="3.90.190.10">
    <property type="entry name" value="Protein tyrosine phosphatase superfamily"/>
    <property type="match status" value="1"/>
</dbReference>
<evidence type="ECO:0000256" key="3">
    <source>
        <dbReference type="ARBA" id="ARBA00022729"/>
    </source>
</evidence>
<keyword evidence="17" id="KW-1185">Reference proteome</keyword>
<comment type="caution">
    <text evidence="16">The sequence shown here is derived from an EMBL/GenBank/DDBJ whole genome shotgun (WGS) entry which is preliminary data.</text>
</comment>
<dbReference type="SUPFAM" id="SSF48726">
    <property type="entry name" value="Immunoglobulin"/>
    <property type="match status" value="1"/>
</dbReference>
<dbReference type="CDD" id="cd00063">
    <property type="entry name" value="FN3"/>
    <property type="match status" value="2"/>
</dbReference>
<dbReference type="PROSITE" id="PS50060">
    <property type="entry name" value="MAM_2"/>
    <property type="match status" value="1"/>
</dbReference>
<evidence type="ECO:0000256" key="10">
    <source>
        <dbReference type="ARBA" id="ARBA00023319"/>
    </source>
</evidence>
<reference evidence="16" key="1">
    <citation type="submission" date="2022-07" db="EMBL/GenBank/DDBJ databases">
        <title>Chromosome-level genome of Muraenolepis orangiensis.</title>
        <authorList>
            <person name="Kim J."/>
        </authorList>
    </citation>
    <scope>NUCLEOTIDE SEQUENCE</scope>
    <source>
        <strain evidence="16">KU_S4_2022</strain>
        <tissue evidence="16">Muscle</tissue>
    </source>
</reference>
<dbReference type="Proteomes" id="UP001148018">
    <property type="component" value="Unassembled WGS sequence"/>
</dbReference>
<dbReference type="Gene3D" id="2.60.120.200">
    <property type="match status" value="1"/>
</dbReference>
<accession>A0A9Q0ELI9</accession>
<feature type="domain" description="Fibronectin type-III" evidence="15">
    <location>
        <begin position="552"/>
        <end position="652"/>
    </location>
</feature>
<dbReference type="InterPro" id="IPR000242">
    <property type="entry name" value="PTP_cat"/>
</dbReference>
<dbReference type="PROSITE" id="PS50853">
    <property type="entry name" value="FN3"/>
    <property type="match status" value="2"/>
</dbReference>
<keyword evidence="4" id="KW-0677">Repeat</keyword>
<feature type="compositionally biased region" description="Basic residues" evidence="11">
    <location>
        <begin position="906"/>
        <end position="915"/>
    </location>
</feature>
<proteinExistence type="predicted"/>
<keyword evidence="5" id="KW-0904">Protein phosphatase</keyword>
<dbReference type="AlphaFoldDB" id="A0A9Q0ELI9"/>
<dbReference type="InterPro" id="IPR013320">
    <property type="entry name" value="ConA-like_dom_sf"/>
</dbReference>
<feature type="region of interest" description="Disordered" evidence="11">
    <location>
        <begin position="138"/>
        <end position="201"/>
    </location>
</feature>
<dbReference type="InterPro" id="IPR029021">
    <property type="entry name" value="Prot-tyrosine_phosphatase-like"/>
</dbReference>
<organism evidence="16 17">
    <name type="scientific">Muraenolepis orangiensis</name>
    <name type="common">Patagonian moray cod</name>
    <dbReference type="NCBI Taxonomy" id="630683"/>
    <lineage>
        <taxon>Eukaryota</taxon>
        <taxon>Metazoa</taxon>
        <taxon>Chordata</taxon>
        <taxon>Craniata</taxon>
        <taxon>Vertebrata</taxon>
        <taxon>Euteleostomi</taxon>
        <taxon>Actinopterygii</taxon>
        <taxon>Neopterygii</taxon>
        <taxon>Teleostei</taxon>
        <taxon>Neoteleostei</taxon>
        <taxon>Acanthomorphata</taxon>
        <taxon>Zeiogadaria</taxon>
        <taxon>Gadariae</taxon>
        <taxon>Gadiformes</taxon>
        <taxon>Muraenolepidoidei</taxon>
        <taxon>Muraenolepididae</taxon>
        <taxon>Muraenolepis</taxon>
    </lineage>
</organism>
<evidence type="ECO:0000259" key="14">
    <source>
        <dbReference type="PROSITE" id="PS50060"/>
    </source>
</evidence>
<dbReference type="InterPro" id="IPR036179">
    <property type="entry name" value="Ig-like_dom_sf"/>
</dbReference>
<gene>
    <name evidence="16" type="ORF">NHX12_023837</name>
</gene>
<sequence>MVNSSQHHAGQRAQMLLRPLSENDTHCIQFSYFLYSRDGHSPGALDVYIRVNGGPRGSAVWNISGSRGHQWHRVELAVSTFWPSEYQVVFEATVSEERQGYIALDDIMLLNYPCCKVTWKACSPMIVVLTESSSQSRPHRVVLTESSSRSRPHGVVLTESSSQSRTRRVVLTESSSQSRPHRVVLTESSTQSRPHRVVLTESSSQSLPHRVFLTESSSQSPPHGVVLTAREQRYKVPHFSRLGDVEVNAGQNATFQCRRNGVVLDTSSLSRLSHKRVTATFQVEAQRGEQDLYRCVTLSSRGAAVSNFGELNVRVPPTPIAPPQLLRAGPTYLIIQLNTNSIVGDGPVIRREIRYRAGRSPWTETHGVGSLTYKVWHLEPDTEYRISVLLTRPGEGGTGAPGPPLTSRTKCAEPMRPLRGLTATEIQPRQLALQWEPLGYNLTRCHSYSVSLCYRYSMPTGNGGRGVGGVGSVGLGSAGVSSAGGGGVPVPGNNATVRECLSIERNASHFTLRDLPPFRPVHVRLALANPEGKKESREVTFQTEEDIPGGIAPESLTFTPLDDMIFLKWEEPLEPNGLISQYEISYQSIESSDPGINVPGPRRTVSKMRNETYHMFSGLHPGTTYLVSVRARTAKGFGQTALTEITTNISEGTITVLLRPALGRGAPVSAYQVVVVEEDGSRRRRRKRKRRDLSGATDCFPAANSHGEAQARGVPYYHTAELAPSSLPEATPFTVGDNHTYNGYWNSPLDPTKNYLIYFQASSYFRGETRINCVRIARKGKGCEGSPNRIPTTTFILTYPHAEDMGLILGACAGGLAVLVLLLGAIVVVVKKGRKKVAINKAAMSYRQEKGRKLSALDCSLTEQSTLQQDERTAHSFLDASVASGARNEPRSSSVNESSSLLGGSPRRHCRRKSSPYHTGQLHPAVRVADLLQHINQMKTAEGYGFKQEYESFFDGWDVTKKKDKTKGRHDSLLSHDRHRVRMHSLLADPSSDYVNANYIDGYQRSNHFIATQGERALRGSICCVCVVGPLDPHPAHPAPVCVSYKTKANLVHRVQVSDER</sequence>
<feature type="domain" description="Fibronectin type-III" evidence="15">
    <location>
        <begin position="319"/>
        <end position="412"/>
    </location>
</feature>
<dbReference type="SMART" id="SM00060">
    <property type="entry name" value="FN3"/>
    <property type="match status" value="3"/>
</dbReference>
<dbReference type="Pfam" id="PF00041">
    <property type="entry name" value="fn3"/>
    <property type="match status" value="1"/>
</dbReference>
<protein>
    <submittedName>
        <fullName evidence="16">Uncharacterized protein</fullName>
    </submittedName>
</protein>
<dbReference type="PANTHER" id="PTHR24051:SF10">
    <property type="entry name" value="RECEPTOR-TYPE TYROSINE-PROTEIN PHOSPHATASE U-RELATED"/>
    <property type="match status" value="1"/>
</dbReference>
<dbReference type="Gene3D" id="2.60.40.10">
    <property type="entry name" value="Immunoglobulins"/>
    <property type="match status" value="3"/>
</dbReference>
<dbReference type="OrthoDB" id="10253954at2759"/>
<evidence type="ECO:0000313" key="16">
    <source>
        <dbReference type="EMBL" id="KAJ3609314.1"/>
    </source>
</evidence>
<dbReference type="SMART" id="SM00137">
    <property type="entry name" value="MAM"/>
    <property type="match status" value="1"/>
</dbReference>
<keyword evidence="6 12" id="KW-1133">Transmembrane helix</keyword>